<evidence type="ECO:0000313" key="3">
    <source>
        <dbReference type="Proteomes" id="UP000559027"/>
    </source>
</evidence>
<feature type="region of interest" description="Disordered" evidence="1">
    <location>
        <begin position="370"/>
        <end position="391"/>
    </location>
</feature>
<feature type="compositionally biased region" description="Pro residues" evidence="1">
    <location>
        <begin position="449"/>
        <end position="459"/>
    </location>
</feature>
<accession>A0A8H5G0P3</accession>
<gene>
    <name evidence="2" type="ORF">D9756_004380</name>
</gene>
<dbReference type="AlphaFoldDB" id="A0A8H5G0P3"/>
<organism evidence="2 3">
    <name type="scientific">Leucocoprinus leucothites</name>
    <dbReference type="NCBI Taxonomy" id="201217"/>
    <lineage>
        <taxon>Eukaryota</taxon>
        <taxon>Fungi</taxon>
        <taxon>Dikarya</taxon>
        <taxon>Basidiomycota</taxon>
        <taxon>Agaricomycotina</taxon>
        <taxon>Agaricomycetes</taxon>
        <taxon>Agaricomycetidae</taxon>
        <taxon>Agaricales</taxon>
        <taxon>Agaricineae</taxon>
        <taxon>Agaricaceae</taxon>
        <taxon>Leucocoprinus</taxon>
    </lineage>
</organism>
<dbReference type="EMBL" id="JAACJO010000007">
    <property type="protein sequence ID" value="KAF5356099.1"/>
    <property type="molecule type" value="Genomic_DNA"/>
</dbReference>
<feature type="compositionally biased region" description="Low complexity" evidence="1">
    <location>
        <begin position="552"/>
        <end position="564"/>
    </location>
</feature>
<comment type="caution">
    <text evidence="2">The sequence shown here is derived from an EMBL/GenBank/DDBJ whole genome shotgun (WGS) entry which is preliminary data.</text>
</comment>
<feature type="compositionally biased region" description="Polar residues" evidence="1">
    <location>
        <begin position="519"/>
        <end position="533"/>
    </location>
</feature>
<evidence type="ECO:0000313" key="2">
    <source>
        <dbReference type="EMBL" id="KAF5356099.1"/>
    </source>
</evidence>
<name>A0A8H5G0P3_9AGAR</name>
<reference evidence="2 3" key="1">
    <citation type="journal article" date="2020" name="ISME J.">
        <title>Uncovering the hidden diversity of litter-decomposition mechanisms in mushroom-forming fungi.</title>
        <authorList>
            <person name="Floudas D."/>
            <person name="Bentzer J."/>
            <person name="Ahren D."/>
            <person name="Johansson T."/>
            <person name="Persson P."/>
            <person name="Tunlid A."/>
        </authorList>
    </citation>
    <scope>NUCLEOTIDE SEQUENCE [LARGE SCALE GENOMIC DNA]</scope>
    <source>
        <strain evidence="2 3">CBS 146.42</strain>
    </source>
</reference>
<dbReference type="Proteomes" id="UP000559027">
    <property type="component" value="Unassembled WGS sequence"/>
</dbReference>
<keyword evidence="3" id="KW-1185">Reference proteome</keyword>
<protein>
    <submittedName>
        <fullName evidence="2">Uncharacterized protein</fullName>
    </submittedName>
</protein>
<feature type="compositionally biased region" description="Polar residues" evidence="1">
    <location>
        <begin position="427"/>
        <end position="443"/>
    </location>
</feature>
<feature type="region of interest" description="Disordered" evidence="1">
    <location>
        <begin position="407"/>
        <end position="468"/>
    </location>
</feature>
<feature type="region of interest" description="Disordered" evidence="1">
    <location>
        <begin position="519"/>
        <end position="566"/>
    </location>
</feature>
<evidence type="ECO:0000256" key="1">
    <source>
        <dbReference type="SAM" id="MobiDB-lite"/>
    </source>
</evidence>
<sequence>MGLDPPLLPSRLDLQGHLQTQRPVQYIQVHPPTRTSDYSSIGLYRWSELRDSDHSLRQTLARPLRPLQLRRHEDLKSSIGLLASVRNLADAWKERTPAPQAGEDRPSDAVRIPRLWTMRVLTVYDIEFNMPEEMENGKLGDSKWRAEYSKADKQGQCRGFVYGIYFCISAQVVLLEDHSGPWRIDPTDTPWGALLKELTSSSEYESQVLSADHHDYQVPLAALLPIHFRCWPQFPSHLALFNERPPLQHQKLANLHFCNHQVNEHHTHFTNGAKAIKQFLCELAVLTAFASLTGASRRAQHGKRSLPKALDADKVPALTPLLAVDQLAPAALFRLGVWKGRSPLGYRMPPPTLSITVDEADWCRHSQESASAAANVDDDNESARLRSSFSRSTTLNMHDRDHLAASPIAEGDESKLFPLPSPRCSPFGSSGSSPQLSPWNSPRNSPGVSPKPSPGPSPNTPSLCLHPNSATIPAATLKEKARLRKNPATFRHHQSNVSKPRVNKLRLLSLTLNFPSMRKSSANAETVAPSNSNSDDDMVPNPPVSPSADTGLSSSLTPTLTRSSMASNRSMSPITLSAPMFLLSLDTNRKLFFGLPFLKAGNAIKGASTEVLRGVGSVLSGGGGLYLGSV</sequence>
<proteinExistence type="predicted"/>